<feature type="compositionally biased region" description="Basic and acidic residues" evidence="1">
    <location>
        <begin position="81"/>
        <end position="93"/>
    </location>
</feature>
<proteinExistence type="predicted"/>
<dbReference type="AlphaFoldDB" id="A0A0N4ZVQ8"/>
<name>A0A0N4ZVQ8_PARTI</name>
<feature type="compositionally biased region" description="Basic and acidic residues" evidence="1">
    <location>
        <begin position="54"/>
        <end position="66"/>
    </location>
</feature>
<dbReference type="WBParaSite" id="PTRK_0001267100.1">
    <property type="protein sequence ID" value="PTRK_0001267100.1"/>
    <property type="gene ID" value="PTRK_0001267100"/>
</dbReference>
<protein>
    <submittedName>
        <fullName evidence="3">LigA</fullName>
    </submittedName>
</protein>
<reference evidence="3" key="1">
    <citation type="submission" date="2017-02" db="UniProtKB">
        <authorList>
            <consortium name="WormBaseParasite"/>
        </authorList>
    </citation>
    <scope>IDENTIFICATION</scope>
</reference>
<evidence type="ECO:0000313" key="2">
    <source>
        <dbReference type="Proteomes" id="UP000038045"/>
    </source>
</evidence>
<accession>A0A0N4ZVQ8</accession>
<feature type="compositionally biased region" description="Basic residues" evidence="1">
    <location>
        <begin position="94"/>
        <end position="109"/>
    </location>
</feature>
<feature type="region of interest" description="Disordered" evidence="1">
    <location>
        <begin position="38"/>
        <end position="127"/>
    </location>
</feature>
<dbReference type="Proteomes" id="UP000038045">
    <property type="component" value="Unplaced"/>
</dbReference>
<keyword evidence="2" id="KW-1185">Reference proteome</keyword>
<feature type="compositionally biased region" description="Low complexity" evidence="1">
    <location>
        <begin position="41"/>
        <end position="50"/>
    </location>
</feature>
<evidence type="ECO:0000313" key="3">
    <source>
        <dbReference type="WBParaSite" id="PTRK_0001267100.1"/>
    </source>
</evidence>
<evidence type="ECO:0000256" key="1">
    <source>
        <dbReference type="SAM" id="MobiDB-lite"/>
    </source>
</evidence>
<organism evidence="2 3">
    <name type="scientific">Parastrongyloides trichosuri</name>
    <name type="common">Possum-specific nematode worm</name>
    <dbReference type="NCBI Taxonomy" id="131310"/>
    <lineage>
        <taxon>Eukaryota</taxon>
        <taxon>Metazoa</taxon>
        <taxon>Ecdysozoa</taxon>
        <taxon>Nematoda</taxon>
        <taxon>Chromadorea</taxon>
        <taxon>Rhabditida</taxon>
        <taxon>Tylenchina</taxon>
        <taxon>Panagrolaimomorpha</taxon>
        <taxon>Strongyloidoidea</taxon>
        <taxon>Strongyloididae</taxon>
        <taxon>Parastrongyloides</taxon>
    </lineage>
</organism>
<sequence length="127" mass="13376">MVRTVGRIAVADDGDAATVDADRRQGAAVADALAEPRLARDAAGLGAGADDGSDPARRGRVFDGVRLHRRGPAHPRQRRGRAADRAEIRDGGRLLRRGAGRPGRARRGLSHQPDARRNGRGHALSAG</sequence>
<feature type="compositionally biased region" description="Basic residues" evidence="1">
    <location>
        <begin position="67"/>
        <end position="80"/>
    </location>
</feature>